<gene>
    <name evidence="3" type="ORF">AYBTSS11_LOCUS14789</name>
</gene>
<feature type="compositionally biased region" description="Basic and acidic residues" evidence="1">
    <location>
        <begin position="136"/>
        <end position="148"/>
    </location>
</feature>
<accession>A0AA86SFP4</accession>
<dbReference type="AlphaFoldDB" id="A0AA86SFP4"/>
<evidence type="ECO:0000313" key="4">
    <source>
        <dbReference type="Proteomes" id="UP001189624"/>
    </source>
</evidence>
<feature type="region of interest" description="Disordered" evidence="1">
    <location>
        <begin position="121"/>
        <end position="148"/>
    </location>
</feature>
<dbReference type="PANTHER" id="PTHR35463">
    <property type="entry name" value="TRANSMEMBRANE PROTEIN"/>
    <property type="match status" value="1"/>
</dbReference>
<dbReference type="EMBL" id="OY731401">
    <property type="protein sequence ID" value="CAJ1951471.1"/>
    <property type="molecule type" value="Genomic_DNA"/>
</dbReference>
<sequence length="148" mass="16661">MKFRVMDKVRMSVRVLLLVFIMVCFCGCNANADDEEQKKKQSLWVWQRLRSAYSTYLALFSPSSIAKCGWHMLKGLLNHAYVRLFPPNIDFRREEKGEGVSEAGEKAGEALANNLEDAAKSAAQTVHNVKSTFSRSDSESNGKTHSEL</sequence>
<name>A0AA86SFP4_9FABA</name>
<evidence type="ECO:0000256" key="1">
    <source>
        <dbReference type="SAM" id="MobiDB-lite"/>
    </source>
</evidence>
<organism evidence="3 4">
    <name type="scientific">Sphenostylis stenocarpa</name>
    <dbReference type="NCBI Taxonomy" id="92480"/>
    <lineage>
        <taxon>Eukaryota</taxon>
        <taxon>Viridiplantae</taxon>
        <taxon>Streptophyta</taxon>
        <taxon>Embryophyta</taxon>
        <taxon>Tracheophyta</taxon>
        <taxon>Spermatophyta</taxon>
        <taxon>Magnoliopsida</taxon>
        <taxon>eudicotyledons</taxon>
        <taxon>Gunneridae</taxon>
        <taxon>Pentapetalae</taxon>
        <taxon>rosids</taxon>
        <taxon>fabids</taxon>
        <taxon>Fabales</taxon>
        <taxon>Fabaceae</taxon>
        <taxon>Papilionoideae</taxon>
        <taxon>50 kb inversion clade</taxon>
        <taxon>NPAAA clade</taxon>
        <taxon>indigoferoid/millettioid clade</taxon>
        <taxon>Phaseoleae</taxon>
        <taxon>Sphenostylis</taxon>
    </lineage>
</organism>
<dbReference type="Proteomes" id="UP001189624">
    <property type="component" value="Chromosome 4"/>
</dbReference>
<evidence type="ECO:0000256" key="2">
    <source>
        <dbReference type="SAM" id="SignalP"/>
    </source>
</evidence>
<feature type="compositionally biased region" description="Polar residues" evidence="1">
    <location>
        <begin position="122"/>
        <end position="135"/>
    </location>
</feature>
<feature type="signal peptide" evidence="2">
    <location>
        <begin position="1"/>
        <end position="30"/>
    </location>
</feature>
<reference evidence="3" key="1">
    <citation type="submission" date="2023-10" db="EMBL/GenBank/DDBJ databases">
        <authorList>
            <person name="Domelevo Entfellner J.-B."/>
        </authorList>
    </citation>
    <scope>NUCLEOTIDE SEQUENCE</scope>
</reference>
<keyword evidence="4" id="KW-1185">Reference proteome</keyword>
<evidence type="ECO:0000313" key="3">
    <source>
        <dbReference type="EMBL" id="CAJ1951471.1"/>
    </source>
</evidence>
<protein>
    <submittedName>
        <fullName evidence="3">Uncharacterized protein</fullName>
    </submittedName>
</protein>
<proteinExistence type="predicted"/>
<dbReference type="PANTHER" id="PTHR35463:SF11">
    <property type="entry name" value="TRANSMEMBRANE PROTEIN"/>
    <property type="match status" value="1"/>
</dbReference>
<feature type="chain" id="PRO_5041666505" evidence="2">
    <location>
        <begin position="31"/>
        <end position="148"/>
    </location>
</feature>
<dbReference type="Gramene" id="rna-AYBTSS11_LOCUS14789">
    <property type="protein sequence ID" value="CAJ1951471.1"/>
    <property type="gene ID" value="gene-AYBTSS11_LOCUS14789"/>
</dbReference>
<keyword evidence="2" id="KW-0732">Signal</keyword>